<dbReference type="InterPro" id="IPR000795">
    <property type="entry name" value="T_Tr_GTP-bd_dom"/>
</dbReference>
<dbReference type="InterPro" id="IPR000178">
    <property type="entry name" value="TF_IF2_bacterial-like"/>
</dbReference>
<dbReference type="GO" id="GO:0005739">
    <property type="term" value="C:mitochondrion"/>
    <property type="evidence" value="ECO:0007669"/>
    <property type="project" value="UniProtKB-SubCell"/>
</dbReference>
<keyword evidence="8" id="KW-0342">GTP-binding</keyword>
<dbReference type="PANTHER" id="PTHR43381">
    <property type="entry name" value="TRANSLATION INITIATION FACTOR IF-2-RELATED"/>
    <property type="match status" value="1"/>
</dbReference>
<dbReference type="AlphaFoldDB" id="A0A137P1I0"/>
<protein>
    <recommendedName>
        <fullName evidence="10">Translation initiation factor IF-2, mitochondrial</fullName>
    </recommendedName>
</protein>
<comment type="function">
    <text evidence="9">One of the essential components for the initiation of protein synthesis. Protects formylmethionyl-tRNA from spontaneous hydrolysis and promotes its binding to the 30S ribosomal subunits. Also involved in the hydrolysis of GTP during the formation of the 70S ribosomal complex.</text>
</comment>
<keyword evidence="4" id="KW-0547">Nucleotide-binding</keyword>
<keyword evidence="3 13" id="KW-0396">Initiation factor</keyword>
<dbReference type="Gene3D" id="3.40.50.300">
    <property type="entry name" value="P-loop containing nucleotide triphosphate hydrolases"/>
    <property type="match status" value="1"/>
</dbReference>
<dbReference type="OMA" id="RKNPWMN"/>
<dbReference type="Pfam" id="PF00009">
    <property type="entry name" value="GTP_EFTU"/>
    <property type="match status" value="1"/>
</dbReference>
<evidence type="ECO:0000256" key="11">
    <source>
        <dbReference type="SAM" id="MobiDB-lite"/>
    </source>
</evidence>
<dbReference type="Pfam" id="PF11987">
    <property type="entry name" value="IF-2"/>
    <property type="match status" value="1"/>
</dbReference>
<comment type="subcellular location">
    <subcellularLocation>
        <location evidence="1">Mitochondrion</location>
    </subcellularLocation>
</comment>
<evidence type="ECO:0000256" key="8">
    <source>
        <dbReference type="ARBA" id="ARBA00023134"/>
    </source>
</evidence>
<dbReference type="InterPro" id="IPR005225">
    <property type="entry name" value="Small_GTP-bd"/>
</dbReference>
<reference evidence="13 14" key="1">
    <citation type="journal article" date="2015" name="Genome Biol. Evol.">
        <title>Phylogenomic analyses indicate that early fungi evolved digesting cell walls of algal ancestors of land plants.</title>
        <authorList>
            <person name="Chang Y."/>
            <person name="Wang S."/>
            <person name="Sekimoto S."/>
            <person name="Aerts A.L."/>
            <person name="Choi C."/>
            <person name="Clum A."/>
            <person name="LaButti K.M."/>
            <person name="Lindquist E.A."/>
            <person name="Yee Ngan C."/>
            <person name="Ohm R.A."/>
            <person name="Salamov A.A."/>
            <person name="Grigoriev I.V."/>
            <person name="Spatafora J.W."/>
            <person name="Berbee M.L."/>
        </authorList>
    </citation>
    <scope>NUCLEOTIDE SEQUENCE [LARGE SCALE GENOMIC DNA]</scope>
    <source>
        <strain evidence="13 14">NRRL 28638</strain>
    </source>
</reference>
<dbReference type="GO" id="GO:0003743">
    <property type="term" value="F:translation initiation factor activity"/>
    <property type="evidence" value="ECO:0007669"/>
    <property type="project" value="UniProtKB-KW"/>
</dbReference>
<dbReference type="CDD" id="cd03702">
    <property type="entry name" value="IF2_mtIF2_II"/>
    <property type="match status" value="1"/>
</dbReference>
<dbReference type="SUPFAM" id="SSF52156">
    <property type="entry name" value="Initiation factor IF2/eIF5b, domain 3"/>
    <property type="match status" value="1"/>
</dbReference>
<dbReference type="InterPro" id="IPR053905">
    <property type="entry name" value="EF-G-like_DII"/>
</dbReference>
<comment type="similarity">
    <text evidence="2">Belongs to the TRAFAC class translation factor GTPase superfamily. Classic translation factor GTPase family. IF-2 subfamily.</text>
</comment>
<dbReference type="PROSITE" id="PS51722">
    <property type="entry name" value="G_TR_2"/>
    <property type="match status" value="1"/>
</dbReference>
<evidence type="ECO:0000256" key="10">
    <source>
        <dbReference type="ARBA" id="ARBA00044200"/>
    </source>
</evidence>
<evidence type="ECO:0000256" key="6">
    <source>
        <dbReference type="ARBA" id="ARBA00022946"/>
    </source>
</evidence>
<dbReference type="NCBIfam" id="TIGR00487">
    <property type="entry name" value="IF-2"/>
    <property type="match status" value="1"/>
</dbReference>
<organism evidence="13 14">
    <name type="scientific">Conidiobolus coronatus (strain ATCC 28846 / CBS 209.66 / NRRL 28638)</name>
    <name type="common">Delacroixia coronata</name>
    <dbReference type="NCBI Taxonomy" id="796925"/>
    <lineage>
        <taxon>Eukaryota</taxon>
        <taxon>Fungi</taxon>
        <taxon>Fungi incertae sedis</taxon>
        <taxon>Zoopagomycota</taxon>
        <taxon>Entomophthoromycotina</taxon>
        <taxon>Entomophthoromycetes</taxon>
        <taxon>Entomophthorales</taxon>
        <taxon>Ancylistaceae</taxon>
        <taxon>Conidiobolus</taxon>
    </lineage>
</organism>
<dbReference type="CDD" id="cd03692">
    <property type="entry name" value="mtIF2_IVc"/>
    <property type="match status" value="1"/>
</dbReference>
<dbReference type="HAMAP" id="MF_00100_B">
    <property type="entry name" value="IF_2_B"/>
    <property type="match status" value="1"/>
</dbReference>
<dbReference type="InterPro" id="IPR009000">
    <property type="entry name" value="Transl_B-barrel_sf"/>
</dbReference>
<dbReference type="InterPro" id="IPR027417">
    <property type="entry name" value="P-loop_NTPase"/>
</dbReference>
<dbReference type="InterPro" id="IPR036925">
    <property type="entry name" value="TIF_IF2_dom3_sf"/>
</dbReference>
<dbReference type="GO" id="GO:0003924">
    <property type="term" value="F:GTPase activity"/>
    <property type="evidence" value="ECO:0007669"/>
    <property type="project" value="InterPro"/>
</dbReference>
<dbReference type="Gene3D" id="2.40.30.10">
    <property type="entry name" value="Translation factors"/>
    <property type="match status" value="2"/>
</dbReference>
<dbReference type="SUPFAM" id="SSF52540">
    <property type="entry name" value="P-loop containing nucleoside triphosphate hydrolases"/>
    <property type="match status" value="1"/>
</dbReference>
<sequence>MRQKSDANKWSPKPPQKAAKVIVKAIPPKLNQKPTEPRKPTSQRPAPQRPAQAGDKHQRPGGNRPLKIQLNDDRARSKVSPNEFKPRPSAPKRSQRPKQKTRELYLPEYIKVANLSRLLGVKYDRFKRTLVRLGLPDYSPDYTLNSEDASLIAMEYNCTPIVDQVQGKDLYPREKPSDPTKYPLRPPVVTIMGHVDHGKTTLLDKLRNSSIAAGEAGGITQHIGAFSVITKSKNNITFLDTPGHAAFSQMRARGANTTDIVVLVVAIDDGIMPQTVEAIKHAQEAEVPIIVAITKCDKHNNNLEQIKIDFVQHGVYLEESGGEVPLVKLSAVTGEGIDELEETILAVSEVLDVRADPKGLTQTTVLESRIDKGLGNIASVLVNYGTLKPGQLLVAGTASGKVRLIFDEHGKQIKSALPGTPVQITGWKTLPNAGEYALEAKDEDEVKVVIANRERDLDRKKEMEQIEAINEQKQQLHELSKIKQQNKALGIEEDNDKRTYEPKTPEKPCLNVILKGDVFGTVEAISEALTKLPTKKVDIKIAASGVGPATKADVDVAIASKGVILTFGVPNLKEVKSLCKAQFLPLLEFKIIYRLLDEVKKRMLELVPEEFVTEVVGEVEVKQIFEIDLKGKKTAQVAGSLVIKGNFIKSNPIKVLRKGQVIHEGTITQLRHFKDEVEQVHQAQECGVQILDFQKLQPGDIIQSYTQTQLPKKLE</sequence>
<gene>
    <name evidence="13" type="ORF">CONCODRAFT_41295</name>
</gene>
<dbReference type="FunFam" id="3.40.50.300:FF:000019">
    <property type="entry name" value="Translation initiation factor IF-2"/>
    <property type="match status" value="1"/>
</dbReference>
<evidence type="ECO:0000256" key="2">
    <source>
        <dbReference type="ARBA" id="ARBA00007733"/>
    </source>
</evidence>
<accession>A0A137P1I0</accession>
<dbReference type="FunFam" id="2.40.30.10:FF:000008">
    <property type="entry name" value="Translation initiation factor IF-2"/>
    <property type="match status" value="1"/>
</dbReference>
<feature type="region of interest" description="Disordered" evidence="11">
    <location>
        <begin position="1"/>
        <end position="102"/>
    </location>
</feature>
<keyword evidence="14" id="KW-1185">Reference proteome</keyword>
<dbReference type="InterPro" id="IPR023115">
    <property type="entry name" value="TIF_IF2_dom3"/>
</dbReference>
<dbReference type="FunFam" id="3.40.50.10050:FF:000001">
    <property type="entry name" value="Translation initiation factor IF-2"/>
    <property type="match status" value="1"/>
</dbReference>
<evidence type="ECO:0000313" key="14">
    <source>
        <dbReference type="Proteomes" id="UP000070444"/>
    </source>
</evidence>
<dbReference type="GO" id="GO:0005525">
    <property type="term" value="F:GTP binding"/>
    <property type="evidence" value="ECO:0007669"/>
    <property type="project" value="UniProtKB-KW"/>
</dbReference>
<dbReference type="Proteomes" id="UP000070444">
    <property type="component" value="Unassembled WGS sequence"/>
</dbReference>
<dbReference type="NCBIfam" id="TIGR00231">
    <property type="entry name" value="small_GTP"/>
    <property type="match status" value="1"/>
</dbReference>
<dbReference type="STRING" id="796925.A0A137P1I0"/>
<name>A0A137P1I0_CONC2</name>
<evidence type="ECO:0000313" key="13">
    <source>
        <dbReference type="EMBL" id="KXN68897.1"/>
    </source>
</evidence>
<evidence type="ECO:0000256" key="4">
    <source>
        <dbReference type="ARBA" id="ARBA00022741"/>
    </source>
</evidence>
<dbReference type="PANTHER" id="PTHR43381:SF20">
    <property type="entry name" value="TRANSLATION INITIATION FACTOR IF-2, MITOCHONDRIAL"/>
    <property type="match status" value="1"/>
</dbReference>
<dbReference type="SUPFAM" id="SSF50447">
    <property type="entry name" value="Translation proteins"/>
    <property type="match status" value="2"/>
</dbReference>
<evidence type="ECO:0000256" key="5">
    <source>
        <dbReference type="ARBA" id="ARBA00022917"/>
    </source>
</evidence>
<proteinExistence type="inferred from homology"/>
<dbReference type="OrthoDB" id="361630at2759"/>
<keyword evidence="5" id="KW-0648">Protein biosynthesis</keyword>
<dbReference type="Gene3D" id="3.40.50.10050">
    <property type="entry name" value="Translation initiation factor IF- 2, domain 3"/>
    <property type="match status" value="1"/>
</dbReference>
<evidence type="ECO:0000256" key="9">
    <source>
        <dbReference type="ARBA" id="ARBA00025162"/>
    </source>
</evidence>
<evidence type="ECO:0000259" key="12">
    <source>
        <dbReference type="PROSITE" id="PS51722"/>
    </source>
</evidence>
<dbReference type="Pfam" id="PF22042">
    <property type="entry name" value="EF-G_D2"/>
    <property type="match status" value="1"/>
</dbReference>
<feature type="domain" description="Tr-type G" evidence="12">
    <location>
        <begin position="184"/>
        <end position="358"/>
    </location>
</feature>
<dbReference type="InterPro" id="IPR044145">
    <property type="entry name" value="IF2_II"/>
</dbReference>
<evidence type="ECO:0000256" key="3">
    <source>
        <dbReference type="ARBA" id="ARBA00022540"/>
    </source>
</evidence>
<dbReference type="EMBL" id="KQ964556">
    <property type="protein sequence ID" value="KXN68897.1"/>
    <property type="molecule type" value="Genomic_DNA"/>
</dbReference>
<keyword evidence="7" id="KW-0496">Mitochondrion</keyword>
<keyword evidence="6" id="KW-0809">Transit peptide</keyword>
<evidence type="ECO:0000256" key="7">
    <source>
        <dbReference type="ARBA" id="ARBA00023128"/>
    </source>
</evidence>
<dbReference type="PROSITE" id="PS01176">
    <property type="entry name" value="IF2"/>
    <property type="match status" value="1"/>
</dbReference>
<evidence type="ECO:0000256" key="1">
    <source>
        <dbReference type="ARBA" id="ARBA00004173"/>
    </source>
</evidence>
<dbReference type="InterPro" id="IPR015760">
    <property type="entry name" value="TIF_IF2"/>
</dbReference>
<dbReference type="CDD" id="cd01887">
    <property type="entry name" value="IF2_eIF5B"/>
    <property type="match status" value="1"/>
</dbReference>